<organism evidence="2 3">
    <name type="scientific">Mycobacterium shigaense</name>
    <dbReference type="NCBI Taxonomy" id="722731"/>
    <lineage>
        <taxon>Bacteria</taxon>
        <taxon>Bacillati</taxon>
        <taxon>Actinomycetota</taxon>
        <taxon>Actinomycetes</taxon>
        <taxon>Mycobacteriales</taxon>
        <taxon>Mycobacteriaceae</taxon>
        <taxon>Mycobacterium</taxon>
        <taxon>Mycobacterium simiae complex</taxon>
    </lineage>
</organism>
<feature type="transmembrane region" description="Helical" evidence="1">
    <location>
        <begin position="120"/>
        <end position="144"/>
    </location>
</feature>
<accession>A0A1Z4ENY0</accession>
<proteinExistence type="predicted"/>
<feature type="transmembrane region" description="Helical" evidence="1">
    <location>
        <begin position="78"/>
        <end position="100"/>
    </location>
</feature>
<dbReference type="PANTHER" id="PTHR30188">
    <property type="entry name" value="ABC TRANSPORTER PERMEASE PROTEIN-RELATED"/>
    <property type="match status" value="1"/>
</dbReference>
<dbReference type="InterPro" id="IPR030802">
    <property type="entry name" value="Permease_MalE"/>
</dbReference>
<keyword evidence="1" id="KW-0472">Membrane</keyword>
<name>A0A1Z4ENY0_9MYCO</name>
<reference evidence="3" key="1">
    <citation type="submission" date="2017-06" db="EMBL/GenBank/DDBJ databases">
        <title>Complete Genome Sequence of Mycobacterium shigaense.</title>
        <authorList>
            <person name="Fukano H."/>
            <person name="Yoshida M."/>
            <person name="Kazumi Y."/>
            <person name="Ogura Y."/>
            <person name="Mitarai S."/>
            <person name="Hayashi T."/>
            <person name="Hoshino Y."/>
        </authorList>
    </citation>
    <scope>NUCLEOTIDE SEQUENCE [LARGE SCALE GENOMIC DNA]</scope>
    <source>
        <strain evidence="3">UN-152</strain>
    </source>
</reference>
<dbReference type="KEGG" id="mshg:MSG_04487"/>
<evidence type="ECO:0000313" key="2">
    <source>
        <dbReference type="EMBL" id="BAX94602.1"/>
    </source>
</evidence>
<dbReference type="Pfam" id="PF02405">
    <property type="entry name" value="MlaE"/>
    <property type="match status" value="1"/>
</dbReference>
<dbReference type="AlphaFoldDB" id="A0A1Z4ENY0"/>
<dbReference type="GO" id="GO:0043190">
    <property type="term" value="C:ATP-binding cassette (ABC) transporter complex"/>
    <property type="evidence" value="ECO:0007669"/>
    <property type="project" value="InterPro"/>
</dbReference>
<feature type="transmembrane region" description="Helical" evidence="1">
    <location>
        <begin position="195"/>
        <end position="215"/>
    </location>
</feature>
<keyword evidence="1" id="KW-1133">Transmembrane helix</keyword>
<sequence>MSRLTARRVRTRTVPRRRTDFAVNSKGGTGLIEQLAVPARAVGGFFEMMIDTGRASLRRPFQYREFLDQTWMIARVSLVPTLLVSIPFTVLVAFTLNILLREIGAADLSGAGTAFGTITQLGPVVTVLVVAGAGATAICADLGARTIREEIDAMRVLGIDPIHRLVVPRVLASTVVALLLNGLVCAIGLSGGYVFSVFLQGVNPGAFINGLTVLTGLRELLLAEVKALLFGVMAGLVGCYRGLTVKGGPKGVGNAVNETVVYAFICLFVINVVMTAIGVRISAK</sequence>
<protein>
    <submittedName>
        <fullName evidence="2">ABC transporter permease</fullName>
    </submittedName>
</protein>
<dbReference type="Proteomes" id="UP000217736">
    <property type="component" value="Chromosome"/>
</dbReference>
<gene>
    <name evidence="2" type="primary">yrbE4A</name>
    <name evidence="2" type="ORF">MSG_04487</name>
</gene>
<keyword evidence="1" id="KW-0812">Transmembrane</keyword>
<dbReference type="EMBL" id="AP018164">
    <property type="protein sequence ID" value="BAX94602.1"/>
    <property type="molecule type" value="Genomic_DNA"/>
</dbReference>
<dbReference type="GO" id="GO:0005548">
    <property type="term" value="F:phospholipid transporter activity"/>
    <property type="evidence" value="ECO:0007669"/>
    <property type="project" value="TreeGrafter"/>
</dbReference>
<feature type="transmembrane region" description="Helical" evidence="1">
    <location>
        <begin position="227"/>
        <end position="243"/>
    </location>
</feature>
<feature type="transmembrane region" description="Helical" evidence="1">
    <location>
        <begin position="259"/>
        <end position="279"/>
    </location>
</feature>
<evidence type="ECO:0000256" key="1">
    <source>
        <dbReference type="SAM" id="Phobius"/>
    </source>
</evidence>
<dbReference type="PANTHER" id="PTHR30188:SF4">
    <property type="entry name" value="PROTEIN TRIGALACTOSYLDIACYLGLYCEROL 1, CHLOROPLASTIC"/>
    <property type="match status" value="1"/>
</dbReference>
<feature type="transmembrane region" description="Helical" evidence="1">
    <location>
        <begin position="165"/>
        <end position="189"/>
    </location>
</feature>
<keyword evidence="3" id="KW-1185">Reference proteome</keyword>
<evidence type="ECO:0000313" key="3">
    <source>
        <dbReference type="Proteomes" id="UP000217736"/>
    </source>
</evidence>